<keyword evidence="3 5" id="KW-0732">Signal</keyword>
<evidence type="ECO:0000256" key="3">
    <source>
        <dbReference type="ARBA" id="ARBA00022729"/>
    </source>
</evidence>
<evidence type="ECO:0000313" key="7">
    <source>
        <dbReference type="EMBL" id="OMG75216.1"/>
    </source>
</evidence>
<accession>A0A1R1JIP4</accession>
<protein>
    <submittedName>
        <fullName evidence="7">ABC transporter substrate-binding protein</fullName>
    </submittedName>
</protein>
<gene>
    <name evidence="7" type="ORF">BW685_00740</name>
</gene>
<dbReference type="InterPro" id="IPR001638">
    <property type="entry name" value="Solute-binding_3/MltF_N"/>
</dbReference>
<comment type="similarity">
    <text evidence="1 4">Belongs to the bacterial solute-binding protein 3 family.</text>
</comment>
<feature type="signal peptide" evidence="5">
    <location>
        <begin position="1"/>
        <end position="27"/>
    </location>
</feature>
<dbReference type="InterPro" id="IPR051455">
    <property type="entry name" value="Bact_solute-bind_prot3"/>
</dbReference>
<evidence type="ECO:0000256" key="2">
    <source>
        <dbReference type="ARBA" id="ARBA00022448"/>
    </source>
</evidence>
<feature type="chain" id="PRO_5012322490" evidence="5">
    <location>
        <begin position="28"/>
        <end position="344"/>
    </location>
</feature>
<comment type="caution">
    <text evidence="7">The sequence shown here is derived from an EMBL/GenBank/DDBJ whole genome shotgun (WGS) entry which is preliminary data.</text>
</comment>
<dbReference type="SUPFAM" id="SSF53850">
    <property type="entry name" value="Periplasmic binding protein-like II"/>
    <property type="match status" value="1"/>
</dbReference>
<dbReference type="PROSITE" id="PS01039">
    <property type="entry name" value="SBP_BACTERIAL_3"/>
    <property type="match status" value="1"/>
</dbReference>
<evidence type="ECO:0000259" key="6">
    <source>
        <dbReference type="SMART" id="SM00062"/>
    </source>
</evidence>
<dbReference type="Pfam" id="PF00497">
    <property type="entry name" value="SBP_bac_3"/>
    <property type="match status" value="1"/>
</dbReference>
<dbReference type="Proteomes" id="UP000187194">
    <property type="component" value="Unassembled WGS sequence"/>
</dbReference>
<dbReference type="SMART" id="SM00062">
    <property type="entry name" value="PBPb"/>
    <property type="match status" value="1"/>
</dbReference>
<evidence type="ECO:0000256" key="5">
    <source>
        <dbReference type="SAM" id="SignalP"/>
    </source>
</evidence>
<dbReference type="CDD" id="cd13692">
    <property type="entry name" value="PBP2_BztA"/>
    <property type="match status" value="1"/>
</dbReference>
<dbReference type="InterPro" id="IPR018313">
    <property type="entry name" value="SBP_3_CS"/>
</dbReference>
<evidence type="ECO:0000313" key="8">
    <source>
        <dbReference type="Proteomes" id="UP000187194"/>
    </source>
</evidence>
<evidence type="ECO:0000256" key="4">
    <source>
        <dbReference type="RuleBase" id="RU003744"/>
    </source>
</evidence>
<dbReference type="GO" id="GO:0006865">
    <property type="term" value="P:amino acid transport"/>
    <property type="evidence" value="ECO:0007669"/>
    <property type="project" value="TreeGrafter"/>
</dbReference>
<evidence type="ECO:0000256" key="1">
    <source>
        <dbReference type="ARBA" id="ARBA00010333"/>
    </source>
</evidence>
<proteinExistence type="inferred from homology"/>
<dbReference type="AlphaFoldDB" id="A0A1R1JIP4"/>
<feature type="domain" description="Solute-binding protein family 3/N-terminal" evidence="6">
    <location>
        <begin position="41"/>
        <end position="271"/>
    </location>
</feature>
<dbReference type="EMBL" id="MTJZ01000001">
    <property type="protein sequence ID" value="OMG75216.1"/>
    <property type="molecule type" value="Genomic_DNA"/>
</dbReference>
<dbReference type="PANTHER" id="PTHR30085">
    <property type="entry name" value="AMINO ACID ABC TRANSPORTER PERMEASE"/>
    <property type="match status" value="1"/>
</dbReference>
<dbReference type="Gene3D" id="3.40.190.10">
    <property type="entry name" value="Periplasmic binding protein-like II"/>
    <property type="match status" value="2"/>
</dbReference>
<dbReference type="PANTHER" id="PTHR30085:SF7">
    <property type="entry name" value="AMINO-ACID ABC TRANSPORTER-BINDING PROTEIN YHDW-RELATED"/>
    <property type="match status" value="1"/>
</dbReference>
<reference evidence="7 8" key="1">
    <citation type="submission" date="2017-01" db="EMBL/GenBank/DDBJ databases">
        <title>Phylogeographic, genomic and meropenem susceptibility analysis of Burkholderia ubonensis.</title>
        <authorList>
            <person name="Price E.P."/>
            <person name="Sarovich D.S."/>
            <person name="Webb J.R."/>
            <person name="Hall C.M."/>
            <person name="Sahl J.W."/>
            <person name="Kaestli M."/>
            <person name="Mayo M."/>
            <person name="Harrington G."/>
            <person name="Baker A.L."/>
            <person name="Sidak-Loftis L.C."/>
            <person name="Lummis M."/>
            <person name="Schupp J.M."/>
            <person name="Gillece J.D."/>
            <person name="Tuanyok A."/>
            <person name="Warner J."/>
            <person name="Busch J.D."/>
            <person name="Keim P."/>
            <person name="Currie B.J."/>
            <person name="Wagner D.M."/>
        </authorList>
    </citation>
    <scope>NUCLEOTIDE SEQUENCE [LARGE SCALE GENOMIC DNA]</scope>
    <source>
        <strain evidence="7 8">A21</strain>
    </source>
</reference>
<keyword evidence="2" id="KW-0813">Transport</keyword>
<name>A0A1R1JIP4_9BURK</name>
<organism evidence="7 8">
    <name type="scientific">Burkholderia ubonensis</name>
    <dbReference type="NCBI Taxonomy" id="101571"/>
    <lineage>
        <taxon>Bacteria</taxon>
        <taxon>Pseudomonadati</taxon>
        <taxon>Pseudomonadota</taxon>
        <taxon>Betaproteobacteria</taxon>
        <taxon>Burkholderiales</taxon>
        <taxon>Burkholderiaceae</taxon>
        <taxon>Burkholderia</taxon>
        <taxon>Burkholderia cepacia complex</taxon>
    </lineage>
</organism>
<sequence>MMCVSRMLGPFVLTGVLMICTTPGARAADSTTLAQVRSRGVLRCGISEGIAGFSLRNESGTWTGIDVDFCRAVAAAVLGSPDKVVYVPLRASERFPALRVDAIDLLARNTSWTLLREGTLGIQFAGILFHDGQAFMVKAQGAPQTLTGLKDATVCVKKDTSSQGHLLAYSAANGLNLRPVVVTSTTEASAALFSGRCHAWTSDASQLSAARLAAPGGSSSWLIMPERISQEPQGPVVRDDDPKWLVLVRWVLIALVRAEQLGVTRESVAQRSHETAVQSALMADDDVNRSLGVTPGWMVRAVQAAGNYGEMFDRNLGTRSPLGLERGPNRLWTQGGLMYAPPLR</sequence>